<dbReference type="PANTHER" id="PTHR47723">
    <property type="entry name" value="OS05G0353850 PROTEIN"/>
    <property type="match status" value="1"/>
</dbReference>
<dbReference type="InterPro" id="IPR002156">
    <property type="entry name" value="RNaseH_domain"/>
</dbReference>
<dbReference type="Proteomes" id="UP000828251">
    <property type="component" value="Unassembled WGS sequence"/>
</dbReference>
<accession>A0A9D3UQY9</accession>
<keyword evidence="3" id="KW-1185">Reference proteome</keyword>
<evidence type="ECO:0000259" key="1">
    <source>
        <dbReference type="Pfam" id="PF13456"/>
    </source>
</evidence>
<gene>
    <name evidence="2" type="ORF">J1N35_033896</name>
</gene>
<dbReference type="GO" id="GO:0003676">
    <property type="term" value="F:nucleic acid binding"/>
    <property type="evidence" value="ECO:0007669"/>
    <property type="project" value="InterPro"/>
</dbReference>
<dbReference type="Pfam" id="PF13456">
    <property type="entry name" value="RVT_3"/>
    <property type="match status" value="1"/>
</dbReference>
<evidence type="ECO:0000313" key="3">
    <source>
        <dbReference type="Proteomes" id="UP000828251"/>
    </source>
</evidence>
<protein>
    <recommendedName>
        <fullName evidence="1">RNase H type-1 domain-containing protein</fullName>
    </recommendedName>
</protein>
<feature type="domain" description="RNase H type-1" evidence="1">
    <location>
        <begin position="7"/>
        <end position="75"/>
    </location>
</feature>
<reference evidence="2 3" key="1">
    <citation type="journal article" date="2021" name="Plant Biotechnol. J.">
        <title>Multi-omics assisted identification of the key and species-specific regulatory components of drought-tolerant mechanisms in Gossypium stocksii.</title>
        <authorList>
            <person name="Yu D."/>
            <person name="Ke L."/>
            <person name="Zhang D."/>
            <person name="Wu Y."/>
            <person name="Sun Y."/>
            <person name="Mei J."/>
            <person name="Sun J."/>
            <person name="Sun Y."/>
        </authorList>
    </citation>
    <scope>NUCLEOTIDE SEQUENCE [LARGE SCALE GENOMIC DNA]</scope>
    <source>
        <strain evidence="3">cv. E1</strain>
        <tissue evidence="2">Leaf</tissue>
    </source>
</reference>
<dbReference type="CDD" id="cd06222">
    <property type="entry name" value="RNase_H_like"/>
    <property type="match status" value="1"/>
</dbReference>
<dbReference type="GO" id="GO:0004523">
    <property type="term" value="F:RNA-DNA hybrid ribonuclease activity"/>
    <property type="evidence" value="ECO:0007669"/>
    <property type="project" value="InterPro"/>
</dbReference>
<proteinExistence type="predicted"/>
<dbReference type="InterPro" id="IPR053151">
    <property type="entry name" value="RNase_H-like"/>
</dbReference>
<dbReference type="OrthoDB" id="978287at2759"/>
<evidence type="ECO:0000313" key="2">
    <source>
        <dbReference type="EMBL" id="KAH1055831.1"/>
    </source>
</evidence>
<sequence length="78" mass="9027">MRRNPGSSLASLRTVAKDEHNRWICRIERNIDRCSDEQAKLWVIYDGLQLAWSAKWTNIIVETDCALAIEALNDRLRG</sequence>
<dbReference type="InterPro" id="IPR036397">
    <property type="entry name" value="RNaseH_sf"/>
</dbReference>
<dbReference type="PANTHER" id="PTHR47723:SF13">
    <property type="entry name" value="PUTATIVE-RELATED"/>
    <property type="match status" value="1"/>
</dbReference>
<dbReference type="Gene3D" id="3.30.420.10">
    <property type="entry name" value="Ribonuclease H-like superfamily/Ribonuclease H"/>
    <property type="match status" value="1"/>
</dbReference>
<dbReference type="EMBL" id="JAIQCV010000010">
    <property type="protein sequence ID" value="KAH1055831.1"/>
    <property type="molecule type" value="Genomic_DNA"/>
</dbReference>
<comment type="caution">
    <text evidence="2">The sequence shown here is derived from an EMBL/GenBank/DDBJ whole genome shotgun (WGS) entry which is preliminary data.</text>
</comment>
<organism evidence="2 3">
    <name type="scientific">Gossypium stocksii</name>
    <dbReference type="NCBI Taxonomy" id="47602"/>
    <lineage>
        <taxon>Eukaryota</taxon>
        <taxon>Viridiplantae</taxon>
        <taxon>Streptophyta</taxon>
        <taxon>Embryophyta</taxon>
        <taxon>Tracheophyta</taxon>
        <taxon>Spermatophyta</taxon>
        <taxon>Magnoliopsida</taxon>
        <taxon>eudicotyledons</taxon>
        <taxon>Gunneridae</taxon>
        <taxon>Pentapetalae</taxon>
        <taxon>rosids</taxon>
        <taxon>malvids</taxon>
        <taxon>Malvales</taxon>
        <taxon>Malvaceae</taxon>
        <taxon>Malvoideae</taxon>
        <taxon>Gossypium</taxon>
    </lineage>
</organism>
<dbReference type="InterPro" id="IPR044730">
    <property type="entry name" value="RNase_H-like_dom_plant"/>
</dbReference>
<dbReference type="AlphaFoldDB" id="A0A9D3UQY9"/>
<name>A0A9D3UQY9_9ROSI</name>